<name>A0AAV2B3G1_9ARAC</name>
<proteinExistence type="predicted"/>
<gene>
    <name evidence="1" type="ORF">LARSCL_LOCUS16466</name>
</gene>
<dbReference type="AlphaFoldDB" id="A0AAV2B3G1"/>
<reference evidence="1 2" key="1">
    <citation type="submission" date="2024-04" db="EMBL/GenBank/DDBJ databases">
        <authorList>
            <person name="Rising A."/>
            <person name="Reimegard J."/>
            <person name="Sonavane S."/>
            <person name="Akerstrom W."/>
            <person name="Nylinder S."/>
            <person name="Hedman E."/>
            <person name="Kallberg Y."/>
        </authorList>
    </citation>
    <scope>NUCLEOTIDE SEQUENCE [LARGE SCALE GENOMIC DNA]</scope>
</reference>
<comment type="caution">
    <text evidence="1">The sequence shown here is derived from an EMBL/GenBank/DDBJ whole genome shotgun (WGS) entry which is preliminary data.</text>
</comment>
<dbReference type="Proteomes" id="UP001497382">
    <property type="component" value="Unassembled WGS sequence"/>
</dbReference>
<dbReference type="EMBL" id="CAXIEN010000263">
    <property type="protein sequence ID" value="CAL1290406.1"/>
    <property type="molecule type" value="Genomic_DNA"/>
</dbReference>
<sequence>MHYTQSKKAFFDWSKLYCEHLLDICQQADSESCMKADIAAVSQNPSLKH</sequence>
<evidence type="ECO:0000313" key="2">
    <source>
        <dbReference type="Proteomes" id="UP001497382"/>
    </source>
</evidence>
<keyword evidence="2" id="KW-1185">Reference proteome</keyword>
<protein>
    <submittedName>
        <fullName evidence="1">Uncharacterized protein</fullName>
    </submittedName>
</protein>
<organism evidence="1 2">
    <name type="scientific">Larinioides sclopetarius</name>
    <dbReference type="NCBI Taxonomy" id="280406"/>
    <lineage>
        <taxon>Eukaryota</taxon>
        <taxon>Metazoa</taxon>
        <taxon>Ecdysozoa</taxon>
        <taxon>Arthropoda</taxon>
        <taxon>Chelicerata</taxon>
        <taxon>Arachnida</taxon>
        <taxon>Araneae</taxon>
        <taxon>Araneomorphae</taxon>
        <taxon>Entelegynae</taxon>
        <taxon>Araneoidea</taxon>
        <taxon>Araneidae</taxon>
        <taxon>Larinioides</taxon>
    </lineage>
</organism>
<accession>A0AAV2B3G1</accession>
<evidence type="ECO:0000313" key="1">
    <source>
        <dbReference type="EMBL" id="CAL1290406.1"/>
    </source>
</evidence>